<accession>A0A9P9DYX9</accession>
<dbReference type="EMBL" id="JAGMUV010000019">
    <property type="protein sequence ID" value="KAH7127642.1"/>
    <property type="molecule type" value="Genomic_DNA"/>
</dbReference>
<sequence>MSRPITVAAPPRTRVSATPRLAPITHLDQALLDPLQTLISSLDPPLVLGLVDSYSHDAVSVDQRLAHHHFPLKQGRLVARVRLGLRRPSLARFDLVIAIYSLPGGRTGARQNRVYLVWVDRIGQDARARAVGNPEAQQRSLLGCLEQSVDGQSVFWRMETTSRHRREIRHGARRSEYDPSRKKFSQRDYVRARRGDRTTLPYQHGSPLIPFSIIPKTKTCASLQLWMCLLEGTAEASHTSLHGRAAAGSESLAVVVTSPACAAGGDAKPSTGSWMGWNRESRRNGCSGRGSRQVGRLRCRANLRALTTKRQGQGLEAWPLSQSISHDGLARSQTVPRQSGLVRLSASVSAVHHLRPGRTRQARQGTRHAIDKPSSSRHAQCYRTRGLYGQSLVLHTVTARLMRTTVPTSATDSSAATSAEHWASITRGRPHSLLVQGGSLRDACNVSLSQNLHRDAPWWHRRPLWCVGKPPGNWSA</sequence>
<dbReference type="OrthoDB" id="10667937at2759"/>
<gene>
    <name evidence="2" type="ORF">EDB81DRAFT_764801</name>
</gene>
<reference evidence="2" key="1">
    <citation type="journal article" date="2021" name="Nat. Commun.">
        <title>Genetic determinants of endophytism in the Arabidopsis root mycobiome.</title>
        <authorList>
            <person name="Mesny F."/>
            <person name="Miyauchi S."/>
            <person name="Thiergart T."/>
            <person name="Pickel B."/>
            <person name="Atanasova L."/>
            <person name="Karlsson M."/>
            <person name="Huettel B."/>
            <person name="Barry K.W."/>
            <person name="Haridas S."/>
            <person name="Chen C."/>
            <person name="Bauer D."/>
            <person name="Andreopoulos W."/>
            <person name="Pangilinan J."/>
            <person name="LaButti K."/>
            <person name="Riley R."/>
            <person name="Lipzen A."/>
            <person name="Clum A."/>
            <person name="Drula E."/>
            <person name="Henrissat B."/>
            <person name="Kohler A."/>
            <person name="Grigoriev I.V."/>
            <person name="Martin F.M."/>
            <person name="Hacquard S."/>
        </authorList>
    </citation>
    <scope>NUCLEOTIDE SEQUENCE</scope>
    <source>
        <strain evidence="2">MPI-CAGE-AT-0147</strain>
    </source>
</reference>
<evidence type="ECO:0000313" key="2">
    <source>
        <dbReference type="EMBL" id="KAH7127642.1"/>
    </source>
</evidence>
<comment type="caution">
    <text evidence="2">The sequence shown here is derived from an EMBL/GenBank/DDBJ whole genome shotgun (WGS) entry which is preliminary data.</text>
</comment>
<keyword evidence="3" id="KW-1185">Reference proteome</keyword>
<proteinExistence type="predicted"/>
<dbReference type="Proteomes" id="UP000738349">
    <property type="component" value="Unassembled WGS sequence"/>
</dbReference>
<dbReference type="AlphaFoldDB" id="A0A9P9DYX9"/>
<feature type="region of interest" description="Disordered" evidence="1">
    <location>
        <begin position="357"/>
        <end position="376"/>
    </location>
</feature>
<name>A0A9P9DYX9_9HYPO</name>
<feature type="region of interest" description="Disordered" evidence="1">
    <location>
        <begin position="265"/>
        <end position="291"/>
    </location>
</feature>
<evidence type="ECO:0000313" key="3">
    <source>
        <dbReference type="Proteomes" id="UP000738349"/>
    </source>
</evidence>
<organism evidence="2 3">
    <name type="scientific">Dactylonectria macrodidyma</name>
    <dbReference type="NCBI Taxonomy" id="307937"/>
    <lineage>
        <taxon>Eukaryota</taxon>
        <taxon>Fungi</taxon>
        <taxon>Dikarya</taxon>
        <taxon>Ascomycota</taxon>
        <taxon>Pezizomycotina</taxon>
        <taxon>Sordariomycetes</taxon>
        <taxon>Hypocreomycetidae</taxon>
        <taxon>Hypocreales</taxon>
        <taxon>Nectriaceae</taxon>
        <taxon>Dactylonectria</taxon>
    </lineage>
</organism>
<protein>
    <submittedName>
        <fullName evidence="2">Uncharacterized protein</fullName>
    </submittedName>
</protein>
<evidence type="ECO:0000256" key="1">
    <source>
        <dbReference type="SAM" id="MobiDB-lite"/>
    </source>
</evidence>